<comment type="subcellular location">
    <subcellularLocation>
        <location evidence="2">Cell membrane</location>
        <topology evidence="2">Multi-pass membrane protein</topology>
    </subcellularLocation>
</comment>
<dbReference type="Gene3D" id="3.30.565.10">
    <property type="entry name" value="Histidine kinase-like ATPase, C-terminal domain"/>
    <property type="match status" value="1"/>
</dbReference>
<keyword evidence="12" id="KW-0902">Two-component regulatory system</keyword>
<dbReference type="EC" id="2.7.13.3" evidence="3"/>
<feature type="transmembrane region" description="Helical" evidence="14">
    <location>
        <begin position="158"/>
        <end position="182"/>
    </location>
</feature>
<evidence type="ECO:0000256" key="12">
    <source>
        <dbReference type="ARBA" id="ARBA00023012"/>
    </source>
</evidence>
<dbReference type="Proteomes" id="UP001389717">
    <property type="component" value="Unassembled WGS sequence"/>
</dbReference>
<dbReference type="InterPro" id="IPR003594">
    <property type="entry name" value="HATPase_dom"/>
</dbReference>
<feature type="domain" description="Histidine kinase" evidence="15">
    <location>
        <begin position="240"/>
        <end position="456"/>
    </location>
</feature>
<evidence type="ECO:0000256" key="3">
    <source>
        <dbReference type="ARBA" id="ARBA00012438"/>
    </source>
</evidence>
<evidence type="ECO:0000259" key="15">
    <source>
        <dbReference type="PROSITE" id="PS50109"/>
    </source>
</evidence>
<evidence type="ECO:0000313" key="18">
    <source>
        <dbReference type="Proteomes" id="UP001389717"/>
    </source>
</evidence>
<keyword evidence="8" id="KW-0547">Nucleotide-binding</keyword>
<dbReference type="Gene3D" id="6.10.340.10">
    <property type="match status" value="1"/>
</dbReference>
<dbReference type="InterPro" id="IPR005467">
    <property type="entry name" value="His_kinase_dom"/>
</dbReference>
<dbReference type="CDD" id="cd00075">
    <property type="entry name" value="HATPase"/>
    <property type="match status" value="1"/>
</dbReference>
<dbReference type="SMART" id="SM00387">
    <property type="entry name" value="HATPase_c"/>
    <property type="match status" value="1"/>
</dbReference>
<dbReference type="InterPro" id="IPR003660">
    <property type="entry name" value="HAMP_dom"/>
</dbReference>
<proteinExistence type="predicted"/>
<keyword evidence="6" id="KW-0808">Transferase</keyword>
<gene>
    <name evidence="17" type="ORF">AAEO50_01825</name>
</gene>
<dbReference type="EMBL" id="JBBYAF010000002">
    <property type="protein sequence ID" value="MEL3971003.1"/>
    <property type="molecule type" value="Genomic_DNA"/>
</dbReference>
<sequence length="459" mass="51921">MNKISTKLALYFTIAVMIMEAFLMFYLHEKIVSNRIEEELQSIQLRGNSHRDVLEDNYSQDTLHHIALMESKTETEVLITDRNHGKIISSADFSSKLDALIESTPSSLGREGKILESDYRDQRYLATVTSFKTDSESGYVYMFKSTAPLRELIKELNAHFLIAGISSLFLLVIIHFTLSKILTRPLIRMKRATEKISKGDYEVALPRLGNDEIGELGESINKLSKDLKTMKRDRAEFLGSISHELRTPLTYVQGYTNVALRENIDEKDRQEYLRIIQEETSTIVALVENLFELAKLDENTFTILKEHVELCPLLRKIHTKMAPAFNSEGISLDVECHEDLTLYADPIRLEQILLNLLDNARKYSKAGSATRLHVTAEAHSLVFTIADEGIGIPQSELPHIFERLYRVEKSRSRELGGTGLGLSIVKMLVEAHGGDISITSSEGVGTTVMLTMPNEEDRE</sequence>
<evidence type="ECO:0000256" key="9">
    <source>
        <dbReference type="ARBA" id="ARBA00022777"/>
    </source>
</evidence>
<evidence type="ECO:0000256" key="14">
    <source>
        <dbReference type="SAM" id="Phobius"/>
    </source>
</evidence>
<dbReference type="Pfam" id="PF02518">
    <property type="entry name" value="HATPase_c"/>
    <property type="match status" value="1"/>
</dbReference>
<dbReference type="PROSITE" id="PS50109">
    <property type="entry name" value="HIS_KIN"/>
    <property type="match status" value="1"/>
</dbReference>
<dbReference type="SUPFAM" id="SSF55874">
    <property type="entry name" value="ATPase domain of HSP90 chaperone/DNA topoisomerase II/histidine kinase"/>
    <property type="match status" value="1"/>
</dbReference>
<dbReference type="PRINTS" id="PR00344">
    <property type="entry name" value="BCTRLSENSOR"/>
</dbReference>
<dbReference type="SUPFAM" id="SSF158472">
    <property type="entry name" value="HAMP domain-like"/>
    <property type="match status" value="1"/>
</dbReference>
<dbReference type="InterPro" id="IPR003661">
    <property type="entry name" value="HisK_dim/P_dom"/>
</dbReference>
<keyword evidence="4" id="KW-1003">Cell membrane</keyword>
<dbReference type="PROSITE" id="PS50885">
    <property type="entry name" value="HAMP"/>
    <property type="match status" value="1"/>
</dbReference>
<dbReference type="InterPro" id="IPR004358">
    <property type="entry name" value="Sig_transdc_His_kin-like_C"/>
</dbReference>
<dbReference type="RefSeq" id="WP_341979777.1">
    <property type="nucleotide sequence ID" value="NZ_JBBYAF010000002.1"/>
</dbReference>
<dbReference type="CDD" id="cd00082">
    <property type="entry name" value="HisKA"/>
    <property type="match status" value="1"/>
</dbReference>
<dbReference type="PANTHER" id="PTHR45528:SF1">
    <property type="entry name" value="SENSOR HISTIDINE KINASE CPXA"/>
    <property type="match status" value="1"/>
</dbReference>
<evidence type="ECO:0000256" key="13">
    <source>
        <dbReference type="ARBA" id="ARBA00023136"/>
    </source>
</evidence>
<dbReference type="InterPro" id="IPR050398">
    <property type="entry name" value="HssS/ArlS-like"/>
</dbReference>
<evidence type="ECO:0000256" key="6">
    <source>
        <dbReference type="ARBA" id="ARBA00022679"/>
    </source>
</evidence>
<dbReference type="Pfam" id="PF00672">
    <property type="entry name" value="HAMP"/>
    <property type="match status" value="1"/>
</dbReference>
<dbReference type="GO" id="GO:0005524">
    <property type="term" value="F:ATP binding"/>
    <property type="evidence" value="ECO:0007669"/>
    <property type="project" value="UniProtKB-KW"/>
</dbReference>
<name>A0ABU9K5L1_9BACI</name>
<evidence type="ECO:0000256" key="4">
    <source>
        <dbReference type="ARBA" id="ARBA00022475"/>
    </source>
</evidence>
<dbReference type="InterPro" id="IPR036890">
    <property type="entry name" value="HATPase_C_sf"/>
</dbReference>
<dbReference type="SMART" id="SM00388">
    <property type="entry name" value="HisKA"/>
    <property type="match status" value="1"/>
</dbReference>
<reference evidence="17 18" key="1">
    <citation type="submission" date="2024-04" db="EMBL/GenBank/DDBJ databases">
        <title>Bacillus oryzaecorticis sp. nov., a moderately halophilic bacterium isolated from rice husks.</title>
        <authorList>
            <person name="Zhu H.-S."/>
        </authorList>
    </citation>
    <scope>NUCLEOTIDE SEQUENCE [LARGE SCALE GENOMIC DNA]</scope>
    <source>
        <strain evidence="17 18">ZC255</strain>
    </source>
</reference>
<dbReference type="InterPro" id="IPR036097">
    <property type="entry name" value="HisK_dim/P_sf"/>
</dbReference>
<feature type="domain" description="HAMP" evidence="16">
    <location>
        <begin position="180"/>
        <end position="232"/>
    </location>
</feature>
<dbReference type="CDD" id="cd06225">
    <property type="entry name" value="HAMP"/>
    <property type="match status" value="1"/>
</dbReference>
<dbReference type="SMART" id="SM00304">
    <property type="entry name" value="HAMP"/>
    <property type="match status" value="1"/>
</dbReference>
<dbReference type="Gene3D" id="1.10.287.130">
    <property type="match status" value="1"/>
</dbReference>
<evidence type="ECO:0000256" key="11">
    <source>
        <dbReference type="ARBA" id="ARBA00022989"/>
    </source>
</evidence>
<comment type="catalytic activity">
    <reaction evidence="1">
        <text>ATP + protein L-histidine = ADP + protein N-phospho-L-histidine.</text>
        <dbReference type="EC" id="2.7.13.3"/>
    </reaction>
</comment>
<evidence type="ECO:0000256" key="5">
    <source>
        <dbReference type="ARBA" id="ARBA00022553"/>
    </source>
</evidence>
<keyword evidence="7 14" id="KW-0812">Transmembrane</keyword>
<evidence type="ECO:0000256" key="1">
    <source>
        <dbReference type="ARBA" id="ARBA00000085"/>
    </source>
</evidence>
<dbReference type="PANTHER" id="PTHR45528">
    <property type="entry name" value="SENSOR HISTIDINE KINASE CPXA"/>
    <property type="match status" value="1"/>
</dbReference>
<evidence type="ECO:0000256" key="2">
    <source>
        <dbReference type="ARBA" id="ARBA00004651"/>
    </source>
</evidence>
<dbReference type="Pfam" id="PF00512">
    <property type="entry name" value="HisKA"/>
    <property type="match status" value="1"/>
</dbReference>
<evidence type="ECO:0000256" key="8">
    <source>
        <dbReference type="ARBA" id="ARBA00022741"/>
    </source>
</evidence>
<keyword evidence="13 14" id="KW-0472">Membrane</keyword>
<evidence type="ECO:0000259" key="16">
    <source>
        <dbReference type="PROSITE" id="PS50885"/>
    </source>
</evidence>
<keyword evidence="11 14" id="KW-1133">Transmembrane helix</keyword>
<evidence type="ECO:0000256" key="7">
    <source>
        <dbReference type="ARBA" id="ARBA00022692"/>
    </source>
</evidence>
<keyword evidence="5" id="KW-0597">Phosphoprotein</keyword>
<accession>A0ABU9K5L1</accession>
<comment type="caution">
    <text evidence="17">The sequence shown here is derived from an EMBL/GenBank/DDBJ whole genome shotgun (WGS) entry which is preliminary data.</text>
</comment>
<evidence type="ECO:0000256" key="10">
    <source>
        <dbReference type="ARBA" id="ARBA00022840"/>
    </source>
</evidence>
<keyword evidence="9" id="KW-0418">Kinase</keyword>
<protein>
    <recommendedName>
        <fullName evidence="3">histidine kinase</fullName>
        <ecNumber evidence="3">2.7.13.3</ecNumber>
    </recommendedName>
</protein>
<dbReference type="SUPFAM" id="SSF47384">
    <property type="entry name" value="Homodimeric domain of signal transducing histidine kinase"/>
    <property type="match status" value="1"/>
</dbReference>
<keyword evidence="18" id="KW-1185">Reference proteome</keyword>
<keyword evidence="10 17" id="KW-0067">ATP-binding</keyword>
<organism evidence="17 18">
    <name type="scientific">Rossellomorea oryzaecorticis</name>
    <dbReference type="NCBI Taxonomy" id="1396505"/>
    <lineage>
        <taxon>Bacteria</taxon>
        <taxon>Bacillati</taxon>
        <taxon>Bacillota</taxon>
        <taxon>Bacilli</taxon>
        <taxon>Bacillales</taxon>
        <taxon>Bacillaceae</taxon>
        <taxon>Rossellomorea</taxon>
    </lineage>
</organism>
<evidence type="ECO:0000313" key="17">
    <source>
        <dbReference type="EMBL" id="MEL3971003.1"/>
    </source>
</evidence>
<feature type="transmembrane region" description="Helical" evidence="14">
    <location>
        <begin position="9"/>
        <end position="27"/>
    </location>
</feature>